<dbReference type="RefSeq" id="WP_189105777.1">
    <property type="nucleotide sequence ID" value="NZ_BMMV01000002.1"/>
</dbReference>
<dbReference type="EMBL" id="BMMV01000002">
    <property type="protein sequence ID" value="GGJ78112.1"/>
    <property type="molecule type" value="Genomic_DNA"/>
</dbReference>
<proteinExistence type="predicted"/>
<gene>
    <name evidence="2" type="ORF">GCM10011583_07000</name>
</gene>
<organism evidence="2 3">
    <name type="scientific">Streptomyces camponoticapitis</name>
    <dbReference type="NCBI Taxonomy" id="1616125"/>
    <lineage>
        <taxon>Bacteria</taxon>
        <taxon>Bacillati</taxon>
        <taxon>Actinomycetota</taxon>
        <taxon>Actinomycetes</taxon>
        <taxon>Kitasatosporales</taxon>
        <taxon>Streptomycetaceae</taxon>
        <taxon>Streptomyces</taxon>
    </lineage>
</organism>
<dbReference type="PANTHER" id="PTHR12110">
    <property type="entry name" value="HYDROXYPYRUVATE ISOMERASE"/>
    <property type="match status" value="1"/>
</dbReference>
<evidence type="ECO:0000259" key="1">
    <source>
        <dbReference type="Pfam" id="PF01261"/>
    </source>
</evidence>
<evidence type="ECO:0000313" key="2">
    <source>
        <dbReference type="EMBL" id="GGJ78112.1"/>
    </source>
</evidence>
<comment type="caution">
    <text evidence="2">The sequence shown here is derived from an EMBL/GenBank/DDBJ whole genome shotgun (WGS) entry which is preliminary data.</text>
</comment>
<dbReference type="Gene3D" id="3.20.20.150">
    <property type="entry name" value="Divalent-metal-dependent TIM barrel enzymes"/>
    <property type="match status" value="1"/>
</dbReference>
<sequence length="311" mass="32829">MTAPAGTSPSRPPSLPPFALGANPWIWHSPVDGEALAGTLPRLAAWGFDCVELPLEQAGDWEPAAASKVLDATGLAPAAVVAVMPPGRDLVATDPATVRTTQDYLRRCVDAARAIGAPVVAGPVYTAVGRSWRMTDGERAAAWAEWREHIAPVVAHARQAEVTIAVEPLNRYETSLLNTVAQCLEAMDGLDPAGIGIALDVYHQNIEERGLPGAVREAGDRVVHVQVCANDRGAPGADHLDWPGFLTALADGGYRGPLCIESFTAHNDAIAVAASVWRPLAPSQDSLATDGLAFLRRVLAGRLSANRRART</sequence>
<name>A0ABQ2E0R0_9ACTN</name>
<keyword evidence="3" id="KW-1185">Reference proteome</keyword>
<dbReference type="Proteomes" id="UP000660265">
    <property type="component" value="Unassembled WGS sequence"/>
</dbReference>
<feature type="domain" description="Xylose isomerase-like TIM barrel" evidence="1">
    <location>
        <begin position="42"/>
        <end position="283"/>
    </location>
</feature>
<evidence type="ECO:0000313" key="3">
    <source>
        <dbReference type="Proteomes" id="UP000660265"/>
    </source>
</evidence>
<protein>
    <submittedName>
        <fullName evidence="2">Tagatose 3-epimerase</fullName>
    </submittedName>
</protein>
<reference evidence="3" key="1">
    <citation type="journal article" date="2019" name="Int. J. Syst. Evol. Microbiol.">
        <title>The Global Catalogue of Microorganisms (GCM) 10K type strain sequencing project: providing services to taxonomists for standard genome sequencing and annotation.</title>
        <authorList>
            <consortium name="The Broad Institute Genomics Platform"/>
            <consortium name="The Broad Institute Genome Sequencing Center for Infectious Disease"/>
            <person name="Wu L."/>
            <person name="Ma J."/>
        </authorList>
    </citation>
    <scope>NUCLEOTIDE SEQUENCE [LARGE SCALE GENOMIC DNA]</scope>
    <source>
        <strain evidence="3">CGMCC 4.7275</strain>
    </source>
</reference>
<dbReference type="Pfam" id="PF01261">
    <property type="entry name" value="AP_endonuc_2"/>
    <property type="match status" value="1"/>
</dbReference>
<dbReference type="InterPro" id="IPR050312">
    <property type="entry name" value="IolE/XylAMocC-like"/>
</dbReference>
<accession>A0ABQ2E0R0</accession>
<dbReference type="SUPFAM" id="SSF51658">
    <property type="entry name" value="Xylose isomerase-like"/>
    <property type="match status" value="1"/>
</dbReference>
<dbReference type="InterPro" id="IPR013022">
    <property type="entry name" value="Xyl_isomerase-like_TIM-brl"/>
</dbReference>
<dbReference type="PANTHER" id="PTHR12110:SF41">
    <property type="entry name" value="INOSOSE DEHYDRATASE"/>
    <property type="match status" value="1"/>
</dbReference>
<dbReference type="InterPro" id="IPR036237">
    <property type="entry name" value="Xyl_isomerase-like_sf"/>
</dbReference>